<dbReference type="AlphaFoldDB" id="A0A974AEM9"/>
<proteinExistence type="predicted"/>
<accession>A0A974AEM9</accession>
<sequence length="57" mass="6298">MKNKHYVVLPDNTFEGTFKVVCLAHDISGQLKRIEADGLANSLNLESCMQQEGFGAE</sequence>
<protein>
    <submittedName>
        <fullName evidence="1">Uncharacterized protein</fullName>
    </submittedName>
</protein>
<organism evidence="1">
    <name type="scientific">Bradyrhizobium quebecense</name>
    <dbReference type="NCBI Taxonomy" id="2748629"/>
    <lineage>
        <taxon>Bacteria</taxon>
        <taxon>Pseudomonadati</taxon>
        <taxon>Pseudomonadota</taxon>
        <taxon>Alphaproteobacteria</taxon>
        <taxon>Hyphomicrobiales</taxon>
        <taxon>Nitrobacteraceae</taxon>
        <taxon>Bradyrhizobium</taxon>
    </lineage>
</organism>
<evidence type="ECO:0000313" key="1">
    <source>
        <dbReference type="EMBL" id="NVL07755.1"/>
    </source>
</evidence>
<gene>
    <name evidence="1" type="ORF">HU230_18810</name>
</gene>
<dbReference type="RefSeq" id="WP_176531374.1">
    <property type="nucleotide sequence ID" value="NZ_CP088022.1"/>
</dbReference>
<reference evidence="1" key="1">
    <citation type="submission" date="2020-06" db="EMBL/GenBank/DDBJ databases">
        <title>Whole Genome Sequence of Bradyrhizobium sp. Strain 66S1MB.</title>
        <authorList>
            <person name="Bromfield E."/>
            <person name="Cloutier S."/>
        </authorList>
    </citation>
    <scope>NUCLEOTIDE SEQUENCE</scope>
    <source>
        <strain evidence="1">66S1MB</strain>
    </source>
</reference>
<name>A0A974AEM9_9BRAD</name>
<comment type="caution">
    <text evidence="1">The sequence shown here is derived from an EMBL/GenBank/DDBJ whole genome shotgun (WGS) entry which is preliminary data.</text>
</comment>
<dbReference type="EMBL" id="JABWSX010000001">
    <property type="protein sequence ID" value="NVL07755.1"/>
    <property type="molecule type" value="Genomic_DNA"/>
</dbReference>